<dbReference type="InterPro" id="IPR030673">
    <property type="entry name" value="PyroPPase_GppA_Ppx"/>
</dbReference>
<dbReference type="SUPFAM" id="SSF109604">
    <property type="entry name" value="HD-domain/PDEase-like"/>
    <property type="match status" value="1"/>
</dbReference>
<sequence>MVKPSDPTFTAATEEPPQFATLDLGSNSFHLLTARLDKGTMLPVLRFKEKVQLAAGLKAPGILTEEAIEKAVLALQGCAQRLQGFSPEQVRVVATHTLRIAQNSDILLNRAKAIFPFPIEIISGHEEARLIYHGVAQTTAMDNSRFIIDIGGGSTELAAGHKVYPKMVASVSMGCISYTEHFFSAGKLSRKRFDKAIISARRELEAMQADFRPFALEKVYGTSGTIKALSTWCAARFGNAADMIELPQLHILIESLIAAKNIAEIDLNTPEFVGLEMDRLAIIPGGIAVLIAVMEELGIRQIHAHDAALREGVLYQLAEQVLEHKDVQQRTIDSLALRYGVDTEQAARVQATALELLAAVKQEWQLKGKVFRRLLSWAALLHEIGFHINFSSRHKHAGYILQHTDMPGFNREEQQATALLARYFRKKIDASAFPPFTLFETSKVLALLVLLRLAVVFNNDRQHLSPITRIAVNGATLRISLTDIALADKVLMEDLEFERRQFAKLGIFLYVGE</sequence>
<feature type="domain" description="Ppx/GppA phosphatase C-terminal" evidence="3">
    <location>
        <begin position="327"/>
        <end position="491"/>
    </location>
</feature>
<dbReference type="InterPro" id="IPR050273">
    <property type="entry name" value="GppA/Ppx_hydrolase"/>
</dbReference>
<organism evidence="4 5">
    <name type="scientific">Aliidiomarina iranensis</name>
    <dbReference type="NCBI Taxonomy" id="1434071"/>
    <lineage>
        <taxon>Bacteria</taxon>
        <taxon>Pseudomonadati</taxon>
        <taxon>Pseudomonadota</taxon>
        <taxon>Gammaproteobacteria</taxon>
        <taxon>Alteromonadales</taxon>
        <taxon>Idiomarinaceae</taxon>
        <taxon>Aliidiomarina</taxon>
    </lineage>
</organism>
<dbReference type="PANTHER" id="PTHR30005">
    <property type="entry name" value="EXOPOLYPHOSPHATASE"/>
    <property type="match status" value="1"/>
</dbReference>
<evidence type="ECO:0000259" key="3">
    <source>
        <dbReference type="Pfam" id="PF21447"/>
    </source>
</evidence>
<dbReference type="Proteomes" id="UP000288395">
    <property type="component" value="Unassembled WGS sequence"/>
</dbReference>
<dbReference type="InterPro" id="IPR043129">
    <property type="entry name" value="ATPase_NBD"/>
</dbReference>
<dbReference type="SUPFAM" id="SSF53067">
    <property type="entry name" value="Actin-like ATPase domain"/>
    <property type="match status" value="2"/>
</dbReference>
<dbReference type="PANTHER" id="PTHR30005:SF14">
    <property type="entry name" value="EXOPOLYPHOSPHATASE"/>
    <property type="match status" value="1"/>
</dbReference>
<dbReference type="GO" id="GO:0004309">
    <property type="term" value="F:exopolyphosphatase activity"/>
    <property type="evidence" value="ECO:0007669"/>
    <property type="project" value="TreeGrafter"/>
</dbReference>
<dbReference type="PIRSF" id="PIRSF001267">
    <property type="entry name" value="Pyrophosphatase_GppA_Ppx"/>
    <property type="match status" value="1"/>
</dbReference>
<proteinExistence type="predicted"/>
<dbReference type="Gene3D" id="3.30.420.150">
    <property type="entry name" value="Exopolyphosphatase. Domain 2"/>
    <property type="match status" value="1"/>
</dbReference>
<evidence type="ECO:0000313" key="4">
    <source>
        <dbReference type="EMBL" id="RUO22256.1"/>
    </source>
</evidence>
<dbReference type="Pfam" id="PF21447">
    <property type="entry name" value="Ppx-GppA_III"/>
    <property type="match status" value="1"/>
</dbReference>
<reference evidence="5" key="1">
    <citation type="journal article" date="2018" name="Front. Microbiol.">
        <title>Genome-Based Analysis Reveals the Taxonomy and Diversity of the Family Idiomarinaceae.</title>
        <authorList>
            <person name="Liu Y."/>
            <person name="Lai Q."/>
            <person name="Shao Z."/>
        </authorList>
    </citation>
    <scope>NUCLEOTIDE SEQUENCE [LARGE SCALE GENOMIC DNA]</scope>
    <source>
        <strain evidence="5">GBPy7</strain>
    </source>
</reference>
<comment type="caution">
    <text evidence="4">The sequence shown here is derived from an EMBL/GenBank/DDBJ whole genome shotgun (WGS) entry which is preliminary data.</text>
</comment>
<dbReference type="Gene3D" id="1.10.3210.10">
    <property type="entry name" value="Hypothetical protein af1432"/>
    <property type="match status" value="1"/>
</dbReference>
<accession>A0A432VZT1</accession>
<dbReference type="Gene3D" id="3.30.420.40">
    <property type="match status" value="1"/>
</dbReference>
<gene>
    <name evidence="4" type="ORF">CWE08_03455</name>
</gene>
<dbReference type="GO" id="GO:0006798">
    <property type="term" value="P:polyphosphate catabolic process"/>
    <property type="evidence" value="ECO:0007669"/>
    <property type="project" value="TreeGrafter"/>
</dbReference>
<name>A0A432VZT1_9GAMM</name>
<evidence type="ECO:0000259" key="2">
    <source>
        <dbReference type="Pfam" id="PF02541"/>
    </source>
</evidence>
<feature type="domain" description="Ppx/GppA phosphatase N-terminal" evidence="2">
    <location>
        <begin position="34"/>
        <end position="319"/>
    </location>
</feature>
<keyword evidence="5" id="KW-1185">Reference proteome</keyword>
<protein>
    <submittedName>
        <fullName evidence="4">Exopolyphosphatase</fullName>
    </submittedName>
</protein>
<evidence type="ECO:0000313" key="5">
    <source>
        <dbReference type="Proteomes" id="UP000288395"/>
    </source>
</evidence>
<keyword evidence="1" id="KW-0378">Hydrolase</keyword>
<dbReference type="Pfam" id="PF02541">
    <property type="entry name" value="Ppx-GppA"/>
    <property type="match status" value="1"/>
</dbReference>
<evidence type="ECO:0000256" key="1">
    <source>
        <dbReference type="ARBA" id="ARBA00022801"/>
    </source>
</evidence>
<dbReference type="InterPro" id="IPR003695">
    <property type="entry name" value="Ppx_GppA_N"/>
</dbReference>
<dbReference type="RefSeq" id="WP_126765663.1">
    <property type="nucleotide sequence ID" value="NZ_PIPJ01000002.1"/>
</dbReference>
<dbReference type="EMBL" id="PIPJ01000002">
    <property type="protein sequence ID" value="RUO22256.1"/>
    <property type="molecule type" value="Genomic_DNA"/>
</dbReference>
<dbReference type="InterPro" id="IPR048950">
    <property type="entry name" value="Ppx_GppA_C"/>
</dbReference>
<dbReference type="CDD" id="cd24053">
    <property type="entry name" value="ASKHA_NBD_EcPPX-GppA-like"/>
    <property type="match status" value="1"/>
</dbReference>
<dbReference type="OrthoDB" id="9793035at2"/>
<dbReference type="AlphaFoldDB" id="A0A432VZT1"/>